<reference evidence="1" key="1">
    <citation type="submission" date="2020-11" db="EMBL/GenBank/DDBJ databases">
        <authorList>
            <consortium name="DOE Joint Genome Institute"/>
            <person name="Ahrendt S."/>
            <person name="Riley R."/>
            <person name="Andreopoulos W."/>
            <person name="Labutti K."/>
            <person name="Pangilinan J."/>
            <person name="Ruiz-Duenas F.J."/>
            <person name="Barrasa J.M."/>
            <person name="Sanchez-Garcia M."/>
            <person name="Camarero S."/>
            <person name="Miyauchi S."/>
            <person name="Serrano A."/>
            <person name="Linde D."/>
            <person name="Babiker R."/>
            <person name="Drula E."/>
            <person name="Ayuso-Fernandez I."/>
            <person name="Pacheco R."/>
            <person name="Padilla G."/>
            <person name="Ferreira P."/>
            <person name="Barriuso J."/>
            <person name="Kellner H."/>
            <person name="Castanera R."/>
            <person name="Alfaro M."/>
            <person name="Ramirez L."/>
            <person name="Pisabarro A.G."/>
            <person name="Kuo A."/>
            <person name="Tritt A."/>
            <person name="Lipzen A."/>
            <person name="He G."/>
            <person name="Yan M."/>
            <person name="Ng V."/>
            <person name="Cullen D."/>
            <person name="Martin F."/>
            <person name="Rosso M.-N."/>
            <person name="Henrissat B."/>
            <person name="Hibbett D."/>
            <person name="Martinez A.T."/>
            <person name="Grigoriev I.V."/>
        </authorList>
    </citation>
    <scope>NUCLEOTIDE SEQUENCE</scope>
    <source>
        <strain evidence="1">MF-IS2</strain>
    </source>
</reference>
<keyword evidence="2" id="KW-1185">Reference proteome</keyword>
<name>A0A9P5X2G2_9AGAR</name>
<evidence type="ECO:0000313" key="1">
    <source>
        <dbReference type="EMBL" id="KAF9442394.1"/>
    </source>
</evidence>
<organism evidence="1 2">
    <name type="scientific">Macrolepiota fuliginosa MF-IS2</name>
    <dbReference type="NCBI Taxonomy" id="1400762"/>
    <lineage>
        <taxon>Eukaryota</taxon>
        <taxon>Fungi</taxon>
        <taxon>Dikarya</taxon>
        <taxon>Basidiomycota</taxon>
        <taxon>Agaricomycotina</taxon>
        <taxon>Agaricomycetes</taxon>
        <taxon>Agaricomycetidae</taxon>
        <taxon>Agaricales</taxon>
        <taxon>Agaricineae</taxon>
        <taxon>Agaricaceae</taxon>
        <taxon>Macrolepiota</taxon>
    </lineage>
</organism>
<comment type="caution">
    <text evidence="1">The sequence shown here is derived from an EMBL/GenBank/DDBJ whole genome shotgun (WGS) entry which is preliminary data.</text>
</comment>
<dbReference type="Proteomes" id="UP000807342">
    <property type="component" value="Unassembled WGS sequence"/>
</dbReference>
<sequence length="141" mass="16367">MTKPIQLKLKITVPLRIYIHANAIGIDSAVTAQLSKALEQVWPSIKRKYRNAEETIELGLINSPHQSPGAPYPHWTFKWIYRRHKVVGTLHLPGRDGRAVDWWWDIRRKWKKRDVSAEFWSWGSIECVVIAKGNTIASKWA</sequence>
<gene>
    <name evidence="1" type="ORF">P691DRAFT_765260</name>
</gene>
<evidence type="ECO:0000313" key="2">
    <source>
        <dbReference type="Proteomes" id="UP000807342"/>
    </source>
</evidence>
<protein>
    <submittedName>
        <fullName evidence="1">Uncharacterized protein</fullName>
    </submittedName>
</protein>
<dbReference type="EMBL" id="MU151641">
    <property type="protein sequence ID" value="KAF9442394.1"/>
    <property type="molecule type" value="Genomic_DNA"/>
</dbReference>
<accession>A0A9P5X2G2</accession>
<proteinExistence type="predicted"/>
<dbReference type="OrthoDB" id="3107753at2759"/>
<dbReference type="AlphaFoldDB" id="A0A9P5X2G2"/>